<dbReference type="InterPro" id="IPR029063">
    <property type="entry name" value="SAM-dependent_MTases_sf"/>
</dbReference>
<dbReference type="EMBL" id="VSIX01000102">
    <property type="protein sequence ID" value="TYB30601.1"/>
    <property type="molecule type" value="Genomic_DNA"/>
</dbReference>
<proteinExistence type="predicted"/>
<evidence type="ECO:0000313" key="1">
    <source>
        <dbReference type="EMBL" id="TYB30601.1"/>
    </source>
</evidence>
<dbReference type="Gene3D" id="2.20.25.110">
    <property type="entry name" value="S-adenosyl-L-methionine-dependent methyltransferases"/>
    <property type="match status" value="1"/>
</dbReference>
<comment type="caution">
    <text evidence="1">The sequence shown here is derived from an EMBL/GenBank/DDBJ whole genome shotgun (WGS) entry which is preliminary data.</text>
</comment>
<dbReference type="AlphaFoldDB" id="A0A5D0MGJ1"/>
<accession>A0A5D0MGJ1</accession>
<protein>
    <recommendedName>
        <fullName evidence="3">Class I SAM-dependent methyltransferase</fullName>
    </recommendedName>
</protein>
<dbReference type="SUPFAM" id="SSF53335">
    <property type="entry name" value="S-adenosyl-L-methionine-dependent methyltransferases"/>
    <property type="match status" value="1"/>
</dbReference>
<organism evidence="1 2">
    <name type="scientific">Candidatus Mcinerneyibacterium aminivorans</name>
    <dbReference type="NCBI Taxonomy" id="2703815"/>
    <lineage>
        <taxon>Bacteria</taxon>
        <taxon>Candidatus Macinerneyibacteriota</taxon>
        <taxon>Candidatus Mcinerneyibacteria</taxon>
        <taxon>Candidatus Mcinerneyibacteriales</taxon>
        <taxon>Candidatus Mcinerneyibacteriaceae</taxon>
        <taxon>Candidatus Mcinerneyibacterium</taxon>
    </lineage>
</organism>
<evidence type="ECO:0000313" key="2">
    <source>
        <dbReference type="Proteomes" id="UP000324143"/>
    </source>
</evidence>
<gene>
    <name evidence="1" type="ORF">FXF47_08400</name>
</gene>
<dbReference type="Gene3D" id="3.40.50.150">
    <property type="entry name" value="Vaccinia Virus protein VP39"/>
    <property type="match status" value="1"/>
</dbReference>
<keyword evidence="2" id="KW-1185">Reference proteome</keyword>
<evidence type="ECO:0008006" key="3">
    <source>
        <dbReference type="Google" id="ProtNLM"/>
    </source>
</evidence>
<dbReference type="Proteomes" id="UP000324143">
    <property type="component" value="Unassembled WGS sequence"/>
</dbReference>
<sequence length="173" mass="20897">MGLKGVKKRVMRQNMIDFHYDKKFDVIFIPARSFLHLKEQKNQISCLKNIKKHLKDNGIFVLIFFNPDLEKLINYSSRKFSYIDSFNHPNQDKTIKLFSRQQNDIKNQIQNIEWKFEIDNSEYIIRMDVRWIYKEEFKLLLKIAGFSGWKLYGDFDKSKFKNSSSEIIWVVNK</sequence>
<name>A0A5D0MGJ1_9BACT</name>
<reference evidence="1" key="1">
    <citation type="submission" date="2019-08" db="EMBL/GenBank/DDBJ databases">
        <title>Genomic characterization of a novel candidate phylum (ARYD3) from a high temperature, high salinity tertiary oil reservoir in north central Oklahoma, USA.</title>
        <authorList>
            <person name="Youssef N.H."/>
            <person name="Yadav A."/>
            <person name="Elshahed M.S."/>
        </authorList>
    </citation>
    <scope>NUCLEOTIDE SEQUENCE [LARGE SCALE GENOMIC DNA]</scope>
    <source>
        <strain evidence="1">ARYD3</strain>
    </source>
</reference>